<accession>A0A7C9M242</accession>
<dbReference type="GO" id="GO:0004497">
    <property type="term" value="F:monooxygenase activity"/>
    <property type="evidence" value="ECO:0007669"/>
    <property type="project" value="UniProtKB-KW"/>
</dbReference>
<sequence length="108" mass="12450">MIVRMWHGRTAAHHADAYLSFLEERAIPDYRRISGNAGVWLLRRIEGDVAHFITMTHWTTRDAIAAFAGDDIAVAKYYPEDRDFLLEFEPTVVHYEICASDIPFNRPA</sequence>
<organism evidence="1 2">
    <name type="scientific">Noviluteimonas gilva</name>
    <dbReference type="NCBI Taxonomy" id="2682097"/>
    <lineage>
        <taxon>Bacteria</taxon>
        <taxon>Pseudomonadati</taxon>
        <taxon>Pseudomonadota</taxon>
        <taxon>Gammaproteobacteria</taxon>
        <taxon>Lysobacterales</taxon>
        <taxon>Lysobacteraceae</taxon>
        <taxon>Noviluteimonas</taxon>
    </lineage>
</organism>
<dbReference type="SUPFAM" id="SSF54909">
    <property type="entry name" value="Dimeric alpha+beta barrel"/>
    <property type="match status" value="1"/>
</dbReference>
<evidence type="ECO:0000313" key="2">
    <source>
        <dbReference type="Proteomes" id="UP000479692"/>
    </source>
</evidence>
<name>A0A7C9M242_9GAMM</name>
<dbReference type="InterPro" id="IPR011008">
    <property type="entry name" value="Dimeric_a/b-barrel"/>
</dbReference>
<dbReference type="AlphaFoldDB" id="A0A7C9M242"/>
<reference evidence="1 2" key="1">
    <citation type="submission" date="2019-12" db="EMBL/GenBank/DDBJ databases">
        <authorList>
            <person name="Xu J."/>
        </authorList>
    </citation>
    <scope>NUCLEOTIDE SEQUENCE [LARGE SCALE GENOMIC DNA]</scope>
    <source>
        <strain evidence="1 2">HX-5-24</strain>
    </source>
</reference>
<dbReference type="RefSeq" id="WP_156642197.1">
    <property type="nucleotide sequence ID" value="NZ_WOXT01000003.1"/>
</dbReference>
<keyword evidence="2" id="KW-1185">Reference proteome</keyword>
<proteinExistence type="predicted"/>
<keyword evidence="1" id="KW-0560">Oxidoreductase</keyword>
<gene>
    <name evidence="1" type="ORF">GN331_11395</name>
</gene>
<comment type="caution">
    <text evidence="1">The sequence shown here is derived from an EMBL/GenBank/DDBJ whole genome shotgun (WGS) entry which is preliminary data.</text>
</comment>
<dbReference type="Proteomes" id="UP000479692">
    <property type="component" value="Unassembled WGS sequence"/>
</dbReference>
<evidence type="ECO:0000313" key="1">
    <source>
        <dbReference type="EMBL" id="MUV14808.1"/>
    </source>
</evidence>
<protein>
    <submittedName>
        <fullName evidence="1">Antibiotic biosynthesis monooxygenase</fullName>
    </submittedName>
</protein>
<keyword evidence="1" id="KW-0503">Monooxygenase</keyword>
<dbReference type="EMBL" id="WOXT01000003">
    <property type="protein sequence ID" value="MUV14808.1"/>
    <property type="molecule type" value="Genomic_DNA"/>
</dbReference>